<organism evidence="2 3">
    <name type="scientific">Flavobacterium stagni</name>
    <dbReference type="NCBI Taxonomy" id="2506421"/>
    <lineage>
        <taxon>Bacteria</taxon>
        <taxon>Pseudomonadati</taxon>
        <taxon>Bacteroidota</taxon>
        <taxon>Flavobacteriia</taxon>
        <taxon>Flavobacteriales</taxon>
        <taxon>Flavobacteriaceae</taxon>
        <taxon>Flavobacterium</taxon>
    </lineage>
</organism>
<keyword evidence="3" id="KW-1185">Reference proteome</keyword>
<sequence>MTRQQYQSATGITSTRIALASFGIGTVLLVIEIIKPNLNLLVGGFLFVLTATFVNLIVLANLVYHLCIQHNHRDYYLVKILIVLANIPITIVYLKILFN</sequence>
<name>A0A4Q1KBG1_9FLAO</name>
<evidence type="ECO:0000313" key="2">
    <source>
        <dbReference type="EMBL" id="RXR23428.1"/>
    </source>
</evidence>
<keyword evidence="1" id="KW-0812">Transmembrane</keyword>
<feature type="transmembrane region" description="Helical" evidence="1">
    <location>
        <begin position="40"/>
        <end position="64"/>
    </location>
</feature>
<dbReference type="RefSeq" id="WP_129460907.1">
    <property type="nucleotide sequence ID" value="NZ_SBKN01000002.1"/>
</dbReference>
<accession>A0A4Q1KBG1</accession>
<dbReference type="Proteomes" id="UP000289857">
    <property type="component" value="Unassembled WGS sequence"/>
</dbReference>
<dbReference type="EMBL" id="SBKN01000002">
    <property type="protein sequence ID" value="RXR23428.1"/>
    <property type="molecule type" value="Genomic_DNA"/>
</dbReference>
<feature type="transmembrane region" description="Helical" evidence="1">
    <location>
        <begin position="76"/>
        <end position="98"/>
    </location>
</feature>
<reference evidence="3" key="1">
    <citation type="submission" date="2019-01" db="EMBL/GenBank/DDBJ databases">
        <title>Cytophagaceae bacterium strain CAR-16.</title>
        <authorList>
            <person name="Chen W.-M."/>
        </authorList>
    </citation>
    <scope>NUCLEOTIDE SEQUENCE [LARGE SCALE GENOMIC DNA]</scope>
    <source>
        <strain evidence="3">WWJ-16</strain>
    </source>
</reference>
<keyword evidence="1" id="KW-1133">Transmembrane helix</keyword>
<evidence type="ECO:0000256" key="1">
    <source>
        <dbReference type="SAM" id="Phobius"/>
    </source>
</evidence>
<evidence type="ECO:0000313" key="3">
    <source>
        <dbReference type="Proteomes" id="UP000289857"/>
    </source>
</evidence>
<proteinExistence type="predicted"/>
<comment type="caution">
    <text evidence="2">The sequence shown here is derived from an EMBL/GenBank/DDBJ whole genome shotgun (WGS) entry which is preliminary data.</text>
</comment>
<feature type="transmembrane region" description="Helical" evidence="1">
    <location>
        <begin position="12"/>
        <end position="34"/>
    </location>
</feature>
<dbReference type="AlphaFoldDB" id="A0A4Q1KBG1"/>
<protein>
    <submittedName>
        <fullName evidence="2">Uncharacterized protein</fullName>
    </submittedName>
</protein>
<gene>
    <name evidence="2" type="ORF">EQG61_05525</name>
</gene>
<dbReference type="OrthoDB" id="1374578at2"/>
<keyword evidence="1" id="KW-0472">Membrane</keyword>